<dbReference type="EMBL" id="UOFE01000036">
    <property type="protein sequence ID" value="VAW54057.1"/>
    <property type="molecule type" value="Genomic_DNA"/>
</dbReference>
<dbReference type="AlphaFoldDB" id="A0A3B0WTS5"/>
<protein>
    <submittedName>
        <fullName evidence="1">Uncharacterized protein</fullName>
    </submittedName>
</protein>
<reference evidence="1" key="1">
    <citation type="submission" date="2018-06" db="EMBL/GenBank/DDBJ databases">
        <authorList>
            <person name="Zhirakovskaya E."/>
        </authorList>
    </citation>
    <scope>NUCLEOTIDE SEQUENCE</scope>
</reference>
<accession>A0A3B0WTS5</accession>
<proteinExistence type="predicted"/>
<evidence type="ECO:0000313" key="1">
    <source>
        <dbReference type="EMBL" id="VAW54057.1"/>
    </source>
</evidence>
<name>A0A3B0WTS5_9ZZZZ</name>
<organism evidence="1">
    <name type="scientific">hydrothermal vent metagenome</name>
    <dbReference type="NCBI Taxonomy" id="652676"/>
    <lineage>
        <taxon>unclassified sequences</taxon>
        <taxon>metagenomes</taxon>
        <taxon>ecological metagenomes</taxon>
    </lineage>
</organism>
<gene>
    <name evidence="1" type="ORF">MNBD_GAMMA05-1659</name>
</gene>
<sequence length="73" mass="8047">MVGLQIFNLEIIMNKYTLLLLSFFLLTACNFKEGLKETGDAVQDGTQNAIEGLKEVPGAVSEASNKVEKEIRD</sequence>